<evidence type="ECO:0000313" key="2">
    <source>
        <dbReference type="EMBL" id="GAK52631.1"/>
    </source>
</evidence>
<dbReference type="InterPro" id="IPR029044">
    <property type="entry name" value="Nucleotide-diphossugar_trans"/>
</dbReference>
<dbReference type="HOGENOM" id="CLU_025996_0_0_0"/>
<accession>A0A081BQG5</accession>
<protein>
    <submittedName>
        <fullName evidence="2">Glycosyl transferase family protein</fullName>
    </submittedName>
</protein>
<dbReference type="Proteomes" id="UP000030700">
    <property type="component" value="Unassembled WGS sequence"/>
</dbReference>
<dbReference type="GO" id="GO:0016740">
    <property type="term" value="F:transferase activity"/>
    <property type="evidence" value="ECO:0007669"/>
    <property type="project" value="UniProtKB-KW"/>
</dbReference>
<keyword evidence="2" id="KW-0808">Transferase</keyword>
<dbReference type="STRING" id="1499966.U14_03883"/>
<dbReference type="AlphaFoldDB" id="A0A081BQG5"/>
<reference evidence="2" key="1">
    <citation type="journal article" date="2015" name="PeerJ">
        <title>First genomic representation of candidate bacterial phylum KSB3 points to enhanced environmental sensing as a trigger of wastewater bulking.</title>
        <authorList>
            <person name="Sekiguchi Y."/>
            <person name="Ohashi A."/>
            <person name="Parks D.H."/>
            <person name="Yamauchi T."/>
            <person name="Tyson G.W."/>
            <person name="Hugenholtz P."/>
        </authorList>
    </citation>
    <scope>NUCLEOTIDE SEQUENCE [LARGE SCALE GENOMIC DNA]</scope>
</reference>
<gene>
    <name evidence="2" type="ORF">U14_03883</name>
</gene>
<proteinExistence type="predicted"/>
<sequence>MPTVSVIIPTYNRAAFVTEAIDSVLAQTFRDFELLVIDDGSTDDTCDRLAAYGERIRLISQENHGVSHARNIGIRAARGQYVALLDSDDLWLPKKLDMQVAVMEAQPDTPLCHTEEIWIRRGVRVNQMKKHQKQGGYIFPNCLPFCVISPSSVMIRRALFDDVGYFDEHLPACEDYDLWLRVTKTYPVHFIETPLIVKRGGHDDQLSRIHWGLDRFRIQALDKLLQAGGLTDEQSQQARQEFERKCEIFAQGCAKRQKTDEAQQYRELAGKYC</sequence>
<feature type="domain" description="Glycosyltransferase 2-like" evidence="1">
    <location>
        <begin position="5"/>
        <end position="161"/>
    </location>
</feature>
<dbReference type="InterPro" id="IPR001173">
    <property type="entry name" value="Glyco_trans_2-like"/>
</dbReference>
<name>A0A081BQG5_9BACT</name>
<dbReference type="Pfam" id="PF00535">
    <property type="entry name" value="Glycos_transf_2"/>
    <property type="match status" value="1"/>
</dbReference>
<dbReference type="PANTHER" id="PTHR43685">
    <property type="entry name" value="GLYCOSYLTRANSFERASE"/>
    <property type="match status" value="1"/>
</dbReference>
<evidence type="ECO:0000313" key="3">
    <source>
        <dbReference type="Proteomes" id="UP000030700"/>
    </source>
</evidence>
<dbReference type="PANTHER" id="PTHR43685:SF2">
    <property type="entry name" value="GLYCOSYLTRANSFERASE 2-LIKE DOMAIN-CONTAINING PROTEIN"/>
    <property type="match status" value="1"/>
</dbReference>
<dbReference type="InterPro" id="IPR050834">
    <property type="entry name" value="Glycosyltransf_2"/>
</dbReference>
<organism evidence="2">
    <name type="scientific">Candidatus Moduliflexus flocculans</name>
    <dbReference type="NCBI Taxonomy" id="1499966"/>
    <lineage>
        <taxon>Bacteria</taxon>
        <taxon>Candidatus Moduliflexota</taxon>
        <taxon>Candidatus Moduliflexia</taxon>
        <taxon>Candidatus Moduliflexales</taxon>
        <taxon>Candidatus Moduliflexaceae</taxon>
    </lineage>
</organism>
<evidence type="ECO:0000259" key="1">
    <source>
        <dbReference type="Pfam" id="PF00535"/>
    </source>
</evidence>
<dbReference type="EMBL" id="DF820458">
    <property type="protein sequence ID" value="GAK52631.1"/>
    <property type="molecule type" value="Genomic_DNA"/>
</dbReference>
<keyword evidence="3" id="KW-1185">Reference proteome</keyword>
<dbReference type="SUPFAM" id="SSF53448">
    <property type="entry name" value="Nucleotide-diphospho-sugar transferases"/>
    <property type="match status" value="1"/>
</dbReference>
<dbReference type="Gene3D" id="3.90.550.10">
    <property type="entry name" value="Spore Coat Polysaccharide Biosynthesis Protein SpsA, Chain A"/>
    <property type="match status" value="1"/>
</dbReference>